<proteinExistence type="predicted"/>
<organism evidence="1 2">
    <name type="scientific">Mycolicibacterium mucogenicum</name>
    <name type="common">Mycobacterium mucogenicum</name>
    <dbReference type="NCBI Taxonomy" id="56689"/>
    <lineage>
        <taxon>Bacteria</taxon>
        <taxon>Bacillati</taxon>
        <taxon>Actinomycetota</taxon>
        <taxon>Actinomycetes</taxon>
        <taxon>Mycobacteriales</taxon>
        <taxon>Mycobacteriaceae</taxon>
        <taxon>Mycolicibacterium</taxon>
    </lineage>
</organism>
<evidence type="ECO:0000313" key="1">
    <source>
        <dbReference type="EMBL" id="OBA87690.1"/>
    </source>
</evidence>
<reference evidence="1 2" key="1">
    <citation type="submission" date="2016-06" db="EMBL/GenBank/DDBJ databases">
        <authorList>
            <person name="Kjaerup R.B."/>
            <person name="Dalgaard T.S."/>
            <person name="Juul-Madsen H.R."/>
        </authorList>
    </citation>
    <scope>NUCLEOTIDE SEQUENCE [LARGE SCALE GENOMIC DNA]</scope>
    <source>
        <strain evidence="1 2">1199456.5</strain>
    </source>
</reference>
<name>A0A1A0MQJ9_MYCMU</name>
<accession>A0A1A0MQJ9</accession>
<dbReference type="EMBL" id="LZSF01000121">
    <property type="protein sequence ID" value="OBA87690.1"/>
    <property type="molecule type" value="Genomic_DNA"/>
</dbReference>
<comment type="caution">
    <text evidence="1">The sequence shown here is derived from an EMBL/GenBank/DDBJ whole genome shotgun (WGS) entry which is preliminary data.</text>
</comment>
<dbReference type="RefSeq" id="WP_064858861.1">
    <property type="nucleotide sequence ID" value="NZ_LZSF01000121.1"/>
</dbReference>
<protein>
    <submittedName>
        <fullName evidence="1">Uncharacterized protein</fullName>
    </submittedName>
</protein>
<sequence length="146" mass="16127">MSEEPTSLAEQTFRDLLTAAITRGDRPPPTTILGPTCWIALDALAREHPDATPERVVAAYDAFAIEHQGTDRTEIDDEAEVDLTTARAAEYAAIDALVAQLTITYPNIDPRTVTAVVRRIHADFHDHAVRDFIPLFVEQAAHRKLA</sequence>
<gene>
    <name evidence="1" type="ORF">A5642_19230</name>
</gene>
<dbReference type="AlphaFoldDB" id="A0A1A0MQJ9"/>
<dbReference type="NCBIfam" id="NF046112">
    <property type="entry name" value="MSMEG_6209_Nter"/>
    <property type="match status" value="1"/>
</dbReference>
<dbReference type="OrthoDB" id="4628880at2"/>
<evidence type="ECO:0000313" key="2">
    <source>
        <dbReference type="Proteomes" id="UP000093962"/>
    </source>
</evidence>
<dbReference type="Proteomes" id="UP000093962">
    <property type="component" value="Unassembled WGS sequence"/>
</dbReference>